<dbReference type="PANTHER" id="PTHR13847:SF281">
    <property type="entry name" value="FAD DEPENDENT OXIDOREDUCTASE DOMAIN-CONTAINING PROTEIN"/>
    <property type="match status" value="1"/>
</dbReference>
<evidence type="ECO:0000313" key="4">
    <source>
        <dbReference type="Proteomes" id="UP000006762"/>
    </source>
</evidence>
<gene>
    <name evidence="3" type="ORF">B30_08783</name>
</gene>
<dbReference type="eggNOG" id="COG0665">
    <property type="taxonomic scope" value="Bacteria"/>
</dbReference>
<dbReference type="PATRIC" id="fig|1208323.3.peg.1818"/>
<dbReference type="GO" id="GO:0005737">
    <property type="term" value="C:cytoplasm"/>
    <property type="evidence" value="ECO:0007669"/>
    <property type="project" value="TreeGrafter"/>
</dbReference>
<accession>K2INX0</accession>
<dbReference type="Gene3D" id="3.30.9.10">
    <property type="entry name" value="D-Amino Acid Oxidase, subunit A, domain 2"/>
    <property type="match status" value="1"/>
</dbReference>
<dbReference type="RefSeq" id="WP_009571696.1">
    <property type="nucleotide sequence ID" value="NZ_AMRK01000004.1"/>
</dbReference>
<sequence>MTSDMRLSAAQPLPFWTTTVPTLPACLPATSDLSCDLAIVGGGFTGLWSALKARERHPDATIVVLEAKRCGQDASGRNGGFCAPSISHGVSNALTRHTGEAERLIRLGRDNLDHYARDLEHYGMNAGFERSGKLNVAATPWQAQGLQDMARNYARFGIEHSLLSGAELADKLDSPVYSAGLFEPNYALVDPARTVAELRRVCLQQGVTICENSGVSKLSRDGTVLQLDTAQAVIRAKQVILATNAAKPLLKRLSLSFIPIFDYSLVTEPMTEAQWASIGWTDRYGIADCGNQFHYFRKTADNRMLWAGYDAIYHYGSDRSDALLQRDESFQRLADQFSAAFPSLADVRFDHAWGGIIDTSARTTFFSGLAYGGQLAYAMGFTGQGVSASRFAALTMLDLLNGADTERTRLKMPRRWAVPFPPEPIRSMAVKMAQKDLAREDETGHRGATLRLLDAFGIGLAS</sequence>
<reference evidence="3 4" key="1">
    <citation type="submission" date="2012-09" db="EMBL/GenBank/DDBJ databases">
        <title>Celeribacter baekdonensis B30 Genome Sequencing.</title>
        <authorList>
            <person name="Wang W."/>
        </authorList>
    </citation>
    <scope>NUCLEOTIDE SEQUENCE [LARGE SCALE GENOMIC DNA]</scope>
    <source>
        <strain evidence="3 4">B30</strain>
    </source>
</reference>
<dbReference type="Proteomes" id="UP000006762">
    <property type="component" value="Unassembled WGS sequence"/>
</dbReference>
<keyword evidence="1" id="KW-0560">Oxidoreductase</keyword>
<organism evidence="3 4">
    <name type="scientific">Celeribacter baekdonensis B30</name>
    <dbReference type="NCBI Taxonomy" id="1208323"/>
    <lineage>
        <taxon>Bacteria</taxon>
        <taxon>Pseudomonadati</taxon>
        <taxon>Pseudomonadota</taxon>
        <taxon>Alphaproteobacteria</taxon>
        <taxon>Rhodobacterales</taxon>
        <taxon>Roseobacteraceae</taxon>
        <taxon>Celeribacter</taxon>
    </lineage>
</organism>
<dbReference type="Pfam" id="PF01266">
    <property type="entry name" value="DAO"/>
    <property type="match status" value="1"/>
</dbReference>
<dbReference type="Gene3D" id="3.50.50.60">
    <property type="entry name" value="FAD/NAD(P)-binding domain"/>
    <property type="match status" value="1"/>
</dbReference>
<evidence type="ECO:0000256" key="1">
    <source>
        <dbReference type="ARBA" id="ARBA00023002"/>
    </source>
</evidence>
<dbReference type="PANTHER" id="PTHR13847">
    <property type="entry name" value="SARCOSINE DEHYDROGENASE-RELATED"/>
    <property type="match status" value="1"/>
</dbReference>
<dbReference type="InterPro" id="IPR006076">
    <property type="entry name" value="FAD-dep_OxRdtase"/>
</dbReference>
<dbReference type="InterPro" id="IPR036188">
    <property type="entry name" value="FAD/NAD-bd_sf"/>
</dbReference>
<dbReference type="AlphaFoldDB" id="K2INX0"/>
<dbReference type="OrthoDB" id="9806601at2"/>
<proteinExistence type="predicted"/>
<evidence type="ECO:0000313" key="3">
    <source>
        <dbReference type="EMBL" id="EKE71851.1"/>
    </source>
</evidence>
<feature type="domain" description="FAD dependent oxidoreductase" evidence="2">
    <location>
        <begin position="36"/>
        <end position="395"/>
    </location>
</feature>
<name>K2INX0_9RHOB</name>
<keyword evidence="4" id="KW-1185">Reference proteome</keyword>
<dbReference type="GO" id="GO:0016491">
    <property type="term" value="F:oxidoreductase activity"/>
    <property type="evidence" value="ECO:0007669"/>
    <property type="project" value="UniProtKB-KW"/>
</dbReference>
<comment type="caution">
    <text evidence="3">The sequence shown here is derived from an EMBL/GenBank/DDBJ whole genome shotgun (WGS) entry which is preliminary data.</text>
</comment>
<dbReference type="SUPFAM" id="SSF51905">
    <property type="entry name" value="FAD/NAD(P)-binding domain"/>
    <property type="match status" value="1"/>
</dbReference>
<protein>
    <submittedName>
        <fullName evidence="3">FAD dependent oxidoreductase</fullName>
    </submittedName>
</protein>
<dbReference type="STRING" id="1208323.B30_08783"/>
<evidence type="ECO:0000259" key="2">
    <source>
        <dbReference type="Pfam" id="PF01266"/>
    </source>
</evidence>
<dbReference type="EMBL" id="AMRK01000004">
    <property type="protein sequence ID" value="EKE71851.1"/>
    <property type="molecule type" value="Genomic_DNA"/>
</dbReference>